<name>A0A1B7MY68_9AGAM</name>
<organism evidence="1 2">
    <name type="scientific">Rhizopogon vinicolor AM-OR11-026</name>
    <dbReference type="NCBI Taxonomy" id="1314800"/>
    <lineage>
        <taxon>Eukaryota</taxon>
        <taxon>Fungi</taxon>
        <taxon>Dikarya</taxon>
        <taxon>Basidiomycota</taxon>
        <taxon>Agaricomycotina</taxon>
        <taxon>Agaricomycetes</taxon>
        <taxon>Agaricomycetidae</taxon>
        <taxon>Boletales</taxon>
        <taxon>Suillineae</taxon>
        <taxon>Rhizopogonaceae</taxon>
        <taxon>Rhizopogon</taxon>
    </lineage>
</organism>
<gene>
    <name evidence="1" type="ORF">K503DRAFT_693120</name>
</gene>
<dbReference type="EMBL" id="KV448344">
    <property type="protein sequence ID" value="OAX37553.1"/>
    <property type="molecule type" value="Genomic_DNA"/>
</dbReference>
<keyword evidence="2" id="KW-1185">Reference proteome</keyword>
<reference evidence="1 2" key="1">
    <citation type="submission" date="2016-06" db="EMBL/GenBank/DDBJ databases">
        <title>Comparative genomics of the ectomycorrhizal sister species Rhizopogon vinicolor and Rhizopogon vesiculosus (Basidiomycota: Boletales) reveals a divergence of the mating type B locus.</title>
        <authorList>
            <consortium name="DOE Joint Genome Institute"/>
            <person name="Mujic A.B."/>
            <person name="Kuo A."/>
            <person name="Tritt A."/>
            <person name="Lipzen A."/>
            <person name="Chen C."/>
            <person name="Johnson J."/>
            <person name="Sharma A."/>
            <person name="Barry K."/>
            <person name="Grigoriev I.V."/>
            <person name="Spatafora J.W."/>
        </authorList>
    </citation>
    <scope>NUCLEOTIDE SEQUENCE [LARGE SCALE GENOMIC DNA]</scope>
    <source>
        <strain evidence="1 2">AM-OR11-026</strain>
    </source>
</reference>
<sequence>ALRHLMTYLACLRQSRLRRNWSDASVYGISSDGFDWTIVHDRHGGTVKVSREFDSESR</sequence>
<dbReference type="OrthoDB" id="3265684at2759"/>
<feature type="non-terminal residue" evidence="1">
    <location>
        <position position="1"/>
    </location>
</feature>
<protein>
    <recommendedName>
        <fullName evidence="3">Fungal-type protein kinase domain-containing protein</fullName>
    </recommendedName>
</protein>
<evidence type="ECO:0000313" key="2">
    <source>
        <dbReference type="Proteomes" id="UP000092154"/>
    </source>
</evidence>
<dbReference type="Proteomes" id="UP000092154">
    <property type="component" value="Unassembled WGS sequence"/>
</dbReference>
<accession>A0A1B7MY68</accession>
<proteinExistence type="predicted"/>
<dbReference type="InParanoid" id="A0A1B7MY68"/>
<evidence type="ECO:0000313" key="1">
    <source>
        <dbReference type="EMBL" id="OAX37553.1"/>
    </source>
</evidence>
<evidence type="ECO:0008006" key="3">
    <source>
        <dbReference type="Google" id="ProtNLM"/>
    </source>
</evidence>
<dbReference type="AlphaFoldDB" id="A0A1B7MY68"/>